<dbReference type="AlphaFoldDB" id="A0A9P9Z820"/>
<evidence type="ECO:0000256" key="7">
    <source>
        <dbReference type="ARBA" id="ARBA00023049"/>
    </source>
</evidence>
<evidence type="ECO:0000256" key="8">
    <source>
        <dbReference type="SAM" id="MobiDB-lite"/>
    </source>
</evidence>
<dbReference type="Gene3D" id="1.10.390.10">
    <property type="entry name" value="Neutral Protease Domain 2"/>
    <property type="match status" value="1"/>
</dbReference>
<evidence type="ECO:0000256" key="1">
    <source>
        <dbReference type="ARBA" id="ARBA00009388"/>
    </source>
</evidence>
<comment type="caution">
    <text evidence="12">The sequence shown here is derived from an EMBL/GenBank/DDBJ whole genome shotgun (WGS) entry which is preliminary data.</text>
</comment>
<keyword evidence="13" id="KW-1185">Reference proteome</keyword>
<dbReference type="PANTHER" id="PTHR33794">
    <property type="entry name" value="BACILLOLYSIN"/>
    <property type="match status" value="1"/>
</dbReference>
<evidence type="ECO:0000259" key="9">
    <source>
        <dbReference type="Pfam" id="PF01447"/>
    </source>
</evidence>
<dbReference type="SUPFAM" id="SSF55486">
    <property type="entry name" value="Metalloproteases ('zincins'), catalytic domain"/>
    <property type="match status" value="1"/>
</dbReference>
<dbReference type="InterPro" id="IPR001570">
    <property type="entry name" value="Peptidase_M4_C_domain"/>
</dbReference>
<feature type="domain" description="Peptidase M4 C-terminal" evidence="10">
    <location>
        <begin position="399"/>
        <end position="571"/>
    </location>
</feature>
<accession>A0A9P9Z820</accession>
<dbReference type="InterPro" id="IPR050728">
    <property type="entry name" value="Zinc_Metalloprotease_M4"/>
</dbReference>
<keyword evidence="3" id="KW-0479">Metal-binding</keyword>
<protein>
    <recommendedName>
        <fullName evidence="14">Neutral metalloproteinase</fullName>
    </recommendedName>
</protein>
<dbReference type="GO" id="GO:0006508">
    <property type="term" value="P:proteolysis"/>
    <property type="evidence" value="ECO:0007669"/>
    <property type="project" value="UniProtKB-KW"/>
</dbReference>
<keyword evidence="4" id="KW-0732">Signal</keyword>
<proteinExistence type="inferred from homology"/>
<dbReference type="Gene3D" id="3.10.450.490">
    <property type="match status" value="1"/>
</dbReference>
<feature type="region of interest" description="Disordered" evidence="8">
    <location>
        <begin position="62"/>
        <end position="81"/>
    </location>
</feature>
<keyword evidence="6" id="KW-0862">Zinc</keyword>
<dbReference type="CDD" id="cd09597">
    <property type="entry name" value="M4_TLP"/>
    <property type="match status" value="1"/>
</dbReference>
<dbReference type="Proteomes" id="UP001151287">
    <property type="component" value="Unassembled WGS sequence"/>
</dbReference>
<name>A0A9P9Z820_9POAL</name>
<evidence type="ECO:0000313" key="12">
    <source>
        <dbReference type="EMBL" id="KAJ1684091.1"/>
    </source>
</evidence>
<evidence type="ECO:0008006" key="14">
    <source>
        <dbReference type="Google" id="ProtNLM"/>
    </source>
</evidence>
<reference evidence="12" key="1">
    <citation type="journal article" date="2022" name="Cell">
        <title>Repeat-based holocentromeres influence genome architecture and karyotype evolution.</title>
        <authorList>
            <person name="Hofstatter P.G."/>
            <person name="Thangavel G."/>
            <person name="Lux T."/>
            <person name="Neumann P."/>
            <person name="Vondrak T."/>
            <person name="Novak P."/>
            <person name="Zhang M."/>
            <person name="Costa L."/>
            <person name="Castellani M."/>
            <person name="Scott A."/>
            <person name="Toegelov H."/>
            <person name="Fuchs J."/>
            <person name="Mata-Sucre Y."/>
            <person name="Dias Y."/>
            <person name="Vanzela A.L.L."/>
            <person name="Huettel B."/>
            <person name="Almeida C.C.S."/>
            <person name="Simkova H."/>
            <person name="Souza G."/>
            <person name="Pedrosa-Harand A."/>
            <person name="Macas J."/>
            <person name="Mayer K.F.X."/>
            <person name="Houben A."/>
            <person name="Marques A."/>
        </authorList>
    </citation>
    <scope>NUCLEOTIDE SEQUENCE</scope>
    <source>
        <strain evidence="12">RhyBre1mFocal</strain>
    </source>
</reference>
<keyword evidence="7" id="KW-0482">Metalloprotease</keyword>
<feature type="domain" description="FTP" evidence="11">
    <location>
        <begin position="109"/>
        <end position="155"/>
    </location>
</feature>
<evidence type="ECO:0000256" key="6">
    <source>
        <dbReference type="ARBA" id="ARBA00022833"/>
    </source>
</evidence>
<evidence type="ECO:0000259" key="10">
    <source>
        <dbReference type="Pfam" id="PF02868"/>
    </source>
</evidence>
<dbReference type="Gene3D" id="3.10.170.10">
    <property type="match status" value="1"/>
</dbReference>
<dbReference type="OrthoDB" id="2962374at2759"/>
<dbReference type="PANTHER" id="PTHR33794:SF1">
    <property type="entry name" value="BACILLOLYSIN"/>
    <property type="match status" value="1"/>
</dbReference>
<evidence type="ECO:0000256" key="2">
    <source>
        <dbReference type="ARBA" id="ARBA00022670"/>
    </source>
</evidence>
<dbReference type="Pfam" id="PF01447">
    <property type="entry name" value="Peptidase_M4"/>
    <property type="match status" value="1"/>
</dbReference>
<dbReference type="Pfam" id="PF02868">
    <property type="entry name" value="Peptidase_M4_C"/>
    <property type="match status" value="1"/>
</dbReference>
<dbReference type="Pfam" id="PF07504">
    <property type="entry name" value="FTP"/>
    <property type="match status" value="1"/>
</dbReference>
<comment type="similarity">
    <text evidence="1">Belongs to the peptidase M4 family.</text>
</comment>
<dbReference type="InterPro" id="IPR013856">
    <property type="entry name" value="Peptidase_M4_domain"/>
</dbReference>
<dbReference type="EMBL" id="JAMQYH010000043">
    <property type="protein sequence ID" value="KAJ1684091.1"/>
    <property type="molecule type" value="Genomic_DNA"/>
</dbReference>
<dbReference type="GO" id="GO:0046872">
    <property type="term" value="F:metal ion binding"/>
    <property type="evidence" value="ECO:0007669"/>
    <property type="project" value="UniProtKB-KW"/>
</dbReference>
<sequence length="572" mass="59566">MQRDPGEAQGVHSTGACRTCPQEHVLTRLPRTTRSTRRLAATAAATALTASVVGLQAHADAAPTTSPAADGDSSLVTSSRHVAPDSAVATSAVALLRTTGQALLGTSQALKVKDAIVDSTGASHVRMTRTYDGLRVLGGDLVLHRSAAGKVTGVSETLASAPTMSATPKLGAGALLSRLGLKTQGTPELVVDAVSGAPRLAWLFTTGGTQADGTPGRLEHVVDATTGRTIRTEQQIETVDGDGDSLYLGNVPLDLTASGSRYLMKSGSRGGTYTTDVANKTDGTLCQVLGNCPTGAIFSSSTTHFGNGTTSDRATAGVDAQRGSDLTWDYYKQNFGRNGIFGTGKGSYNRVHYGKNYVNAFWDGEKMTYGDGDGQQYGPLVSVDVTGHEMSHGVTENTAGLTYSGESGGLNEATSDIFGTMVEFYANDAKDPGDYLIGEQFDKTKKGLRRMDNPASDGKSLNCYSANAKNVDVHYSSGIGNHFYYLLAEGSGAKTINGVAHSSPTCNGSSVAGIGRDAAQRIWYRALTTYFTSSTTYAQARTGTLNAARDLYGSGSSQYAAVAKAWSAVSVG</sequence>
<gene>
    <name evidence="12" type="ORF">LUZ63_020660</name>
</gene>
<keyword evidence="5" id="KW-0378">Hydrolase</keyword>
<evidence type="ECO:0000259" key="11">
    <source>
        <dbReference type="Pfam" id="PF07504"/>
    </source>
</evidence>
<evidence type="ECO:0000256" key="4">
    <source>
        <dbReference type="ARBA" id="ARBA00022729"/>
    </source>
</evidence>
<evidence type="ECO:0000256" key="5">
    <source>
        <dbReference type="ARBA" id="ARBA00022801"/>
    </source>
</evidence>
<evidence type="ECO:0000313" key="13">
    <source>
        <dbReference type="Proteomes" id="UP001151287"/>
    </source>
</evidence>
<dbReference type="InterPro" id="IPR027268">
    <property type="entry name" value="Peptidase_M4/M1_CTD_sf"/>
</dbReference>
<dbReference type="PRINTS" id="PR00730">
    <property type="entry name" value="THERMOLYSIN"/>
</dbReference>
<dbReference type="GO" id="GO:0004222">
    <property type="term" value="F:metalloendopeptidase activity"/>
    <property type="evidence" value="ECO:0007669"/>
    <property type="project" value="InterPro"/>
</dbReference>
<feature type="domain" description="Peptidase M4" evidence="9">
    <location>
        <begin position="241"/>
        <end position="396"/>
    </location>
</feature>
<keyword evidence="2" id="KW-0645">Protease</keyword>
<dbReference type="InterPro" id="IPR011096">
    <property type="entry name" value="FTP_domain"/>
</dbReference>
<evidence type="ECO:0000256" key="3">
    <source>
        <dbReference type="ARBA" id="ARBA00022723"/>
    </source>
</evidence>
<dbReference type="InterPro" id="IPR023612">
    <property type="entry name" value="Peptidase_M4"/>
</dbReference>
<organism evidence="12 13">
    <name type="scientific">Rhynchospora breviuscula</name>
    <dbReference type="NCBI Taxonomy" id="2022672"/>
    <lineage>
        <taxon>Eukaryota</taxon>
        <taxon>Viridiplantae</taxon>
        <taxon>Streptophyta</taxon>
        <taxon>Embryophyta</taxon>
        <taxon>Tracheophyta</taxon>
        <taxon>Spermatophyta</taxon>
        <taxon>Magnoliopsida</taxon>
        <taxon>Liliopsida</taxon>
        <taxon>Poales</taxon>
        <taxon>Cyperaceae</taxon>
        <taxon>Cyperoideae</taxon>
        <taxon>Rhynchosporeae</taxon>
        <taxon>Rhynchospora</taxon>
    </lineage>
</organism>